<organism evidence="1">
    <name type="scientific">Pithovirus LCDPAC02</name>
    <dbReference type="NCBI Taxonomy" id="2506601"/>
    <lineage>
        <taxon>Viruses</taxon>
        <taxon>Pithoviruses</taxon>
    </lineage>
</organism>
<gene>
    <name evidence="1" type="ORF">LCDPAC02_01060</name>
</gene>
<dbReference type="InterPro" id="IPR027417">
    <property type="entry name" value="P-loop_NTPase"/>
</dbReference>
<dbReference type="SUPFAM" id="SSF52540">
    <property type="entry name" value="P-loop containing nucleoside triphosphate hydrolases"/>
    <property type="match status" value="1"/>
</dbReference>
<proteinExistence type="predicted"/>
<dbReference type="EMBL" id="MK500300">
    <property type="protein sequence ID" value="QBK84907.1"/>
    <property type="molecule type" value="Genomic_DNA"/>
</dbReference>
<protein>
    <submittedName>
        <fullName evidence="1">ABC transporter</fullName>
    </submittedName>
</protein>
<evidence type="ECO:0000313" key="1">
    <source>
        <dbReference type="EMBL" id="QBK84907.1"/>
    </source>
</evidence>
<accession>A0A481YPN4</accession>
<reference evidence="1" key="1">
    <citation type="journal article" date="2019" name="MBio">
        <title>Virus Genomes from Deep Sea Sediments Expand the Ocean Megavirome and Support Independent Origins of Viral Gigantism.</title>
        <authorList>
            <person name="Backstrom D."/>
            <person name="Yutin N."/>
            <person name="Jorgensen S.L."/>
            <person name="Dharamshi J."/>
            <person name="Homa F."/>
            <person name="Zaremba-Niedwiedzka K."/>
            <person name="Spang A."/>
            <person name="Wolf Y.I."/>
            <person name="Koonin E.V."/>
            <person name="Ettema T.J."/>
        </authorList>
    </citation>
    <scope>NUCLEOTIDE SEQUENCE</scope>
</reference>
<sequence length="353" mass="41908">MKKRKNPLIALKNKRKKTRSKQLEAAMVVARDTILQLKSQVREKFQVVVDDKNQGGYNKFLNETVEDIIGVVQDELGPDIELTEQEFRMINNTVREKFDDYTQLIETKNQIKLIFAEVKYVHLYDAAKEFYSGTGNGLRTVRFCSRDYDNENQMTNDMILLKQKTGRQNKYFVKSRDLMIKYKINVNEKMEYLSDLDLVLDNDTGNTLYILGSSNIGKSTLLMYLFKKYYNNNKFISTLFSENMINKNYRDFPKLIGLPEFTKLEERYINTQKYINYNIDNHYNFLNMFDDVIDVRYKKLVNKLFLIYRNTNLSTIIYLQYQYLLSKQARSNINTVYLILMTIMQLEQLLKHG</sequence>
<name>A0A481YPN4_9VIRU</name>